<evidence type="ECO:0000313" key="3">
    <source>
        <dbReference type="EMBL" id="KAJ3046343.1"/>
    </source>
</evidence>
<name>A0AAD5WZ67_9FUNG</name>
<evidence type="ECO:0000256" key="2">
    <source>
        <dbReference type="SAM" id="MobiDB-lite"/>
    </source>
</evidence>
<reference evidence="3" key="1">
    <citation type="submission" date="2020-05" db="EMBL/GenBank/DDBJ databases">
        <title>Phylogenomic resolution of chytrid fungi.</title>
        <authorList>
            <person name="Stajich J.E."/>
            <person name="Amses K."/>
            <person name="Simmons R."/>
            <person name="Seto K."/>
            <person name="Myers J."/>
            <person name="Bonds A."/>
            <person name="Quandt C.A."/>
            <person name="Barry K."/>
            <person name="Liu P."/>
            <person name="Grigoriev I."/>
            <person name="Longcore J.E."/>
            <person name="James T.Y."/>
        </authorList>
    </citation>
    <scope>NUCLEOTIDE SEQUENCE</scope>
    <source>
        <strain evidence="3">JEL0318</strain>
    </source>
</reference>
<organism evidence="3 4">
    <name type="scientific">Rhizophlyctis rosea</name>
    <dbReference type="NCBI Taxonomy" id="64517"/>
    <lineage>
        <taxon>Eukaryota</taxon>
        <taxon>Fungi</taxon>
        <taxon>Fungi incertae sedis</taxon>
        <taxon>Chytridiomycota</taxon>
        <taxon>Chytridiomycota incertae sedis</taxon>
        <taxon>Chytridiomycetes</taxon>
        <taxon>Rhizophlyctidales</taxon>
        <taxon>Rhizophlyctidaceae</taxon>
        <taxon>Rhizophlyctis</taxon>
    </lineage>
</organism>
<accession>A0AAD5WZ67</accession>
<evidence type="ECO:0000313" key="4">
    <source>
        <dbReference type="Proteomes" id="UP001212841"/>
    </source>
</evidence>
<comment type="caution">
    <text evidence="3">The sequence shown here is derived from an EMBL/GenBank/DDBJ whole genome shotgun (WGS) entry which is preliminary data.</text>
</comment>
<gene>
    <name evidence="3" type="ORF">HK097_000949</name>
</gene>
<keyword evidence="1" id="KW-0175">Coiled coil</keyword>
<keyword evidence="4" id="KW-1185">Reference proteome</keyword>
<evidence type="ECO:0000256" key="1">
    <source>
        <dbReference type="SAM" id="Coils"/>
    </source>
</evidence>
<proteinExistence type="predicted"/>
<protein>
    <submittedName>
        <fullName evidence="3">Uncharacterized protein</fullName>
    </submittedName>
</protein>
<feature type="coiled-coil region" evidence="1">
    <location>
        <begin position="44"/>
        <end position="117"/>
    </location>
</feature>
<feature type="compositionally biased region" description="Basic and acidic residues" evidence="2">
    <location>
        <begin position="149"/>
        <end position="165"/>
    </location>
</feature>
<dbReference type="AlphaFoldDB" id="A0AAD5WZ67"/>
<dbReference type="EMBL" id="JADGJD010001185">
    <property type="protein sequence ID" value="KAJ3046343.1"/>
    <property type="molecule type" value="Genomic_DNA"/>
</dbReference>
<sequence>MSTLPISLLVPTLLYINSLRLTNSSLQTSHTSLQTSFATLQSTLQTLQTTNNNLQITNRDLQDQLNVLERKHTSLIRQKEREREFAVEEFAELNREYKRVVEKLAVAEKELEEMRHGALIQDEPGIDEVVNERGSEGSGGSKRKAYATLEERAPEKKHKGVDGLVRKSPVRGPRRQPISEA</sequence>
<feature type="region of interest" description="Disordered" evidence="2">
    <location>
        <begin position="118"/>
        <end position="181"/>
    </location>
</feature>
<dbReference type="Proteomes" id="UP001212841">
    <property type="component" value="Unassembled WGS sequence"/>
</dbReference>